<dbReference type="EMBL" id="CP021425">
    <property type="protein sequence ID" value="ARU59324.1"/>
    <property type="molecule type" value="Genomic_DNA"/>
</dbReference>
<accession>A0A1Y0IIV8</accession>
<evidence type="ECO:0000313" key="2">
    <source>
        <dbReference type="Proteomes" id="UP000196027"/>
    </source>
</evidence>
<organism evidence="1 2">
    <name type="scientific">Oleiphilus messinensis</name>
    <dbReference type="NCBI Taxonomy" id="141451"/>
    <lineage>
        <taxon>Bacteria</taxon>
        <taxon>Pseudomonadati</taxon>
        <taxon>Pseudomonadota</taxon>
        <taxon>Gammaproteobacteria</taxon>
        <taxon>Oceanospirillales</taxon>
        <taxon>Oleiphilaceae</taxon>
        <taxon>Oleiphilus</taxon>
    </lineage>
</organism>
<sequence>MSNLKMPKLSDIPYPELSNDPQKAVSMLGKIMGIDSHLIKNESHEDLAPILAGLFYYRFLKEKERIEVLTLTHKLSNRQLFAVVQRKATDMLVSKDWVLWSQSAAELMESQEFNQKINDWLSTFGFGATALAGKDMIEKIRIATSAGTRKTAIGHAAKRFVIFYALGTAIALACSERQASLNAELERRKQLITSDFYN</sequence>
<dbReference type="KEGG" id="ome:OLMES_5344"/>
<dbReference type="Proteomes" id="UP000196027">
    <property type="component" value="Chromosome"/>
</dbReference>
<proteinExistence type="predicted"/>
<evidence type="ECO:0000313" key="1">
    <source>
        <dbReference type="EMBL" id="ARU59324.1"/>
    </source>
</evidence>
<gene>
    <name evidence="1" type="ORF">OLMES_5344</name>
</gene>
<dbReference type="AlphaFoldDB" id="A0A1Y0IIV8"/>
<protein>
    <submittedName>
        <fullName evidence="1">Multipass membrane protein</fullName>
    </submittedName>
</protein>
<dbReference type="RefSeq" id="WP_087464009.1">
    <property type="nucleotide sequence ID" value="NZ_CP021425.1"/>
</dbReference>
<name>A0A1Y0IIV8_9GAMM</name>
<reference evidence="1 2" key="1">
    <citation type="submission" date="2017-05" db="EMBL/GenBank/DDBJ databases">
        <title>Genomic insights into alkan degradation activity of Oleiphilus messinensis.</title>
        <authorList>
            <person name="Kozyavkin S.A."/>
            <person name="Slesarev A.I."/>
            <person name="Golyshin P.N."/>
            <person name="Korzhenkov A."/>
            <person name="Golyshina O.N."/>
            <person name="Toshchakov S.V."/>
        </authorList>
    </citation>
    <scope>NUCLEOTIDE SEQUENCE [LARGE SCALE GENOMIC DNA]</scope>
    <source>
        <strain evidence="1 2">ME102</strain>
    </source>
</reference>
<keyword evidence="2" id="KW-1185">Reference proteome</keyword>